<protein>
    <recommendedName>
        <fullName evidence="6">Glutathione-dependent peroxiredoxin</fullName>
        <ecNumber evidence="6">1.11.1.27</ecNumber>
    </recommendedName>
</protein>
<evidence type="ECO:0000256" key="4">
    <source>
        <dbReference type="ARBA" id="ARBA00023284"/>
    </source>
</evidence>
<sequence>MSISIGDKLPEFTLKETAPEGMKEVTISEIFSGKKVVLFAVPGAYTPTCTQNHMPGYLKNYDAIKAKGVDDIAVVAVNDAFVMDAWAKSTGGAGKMRFLVDWDAAFTKALGMEMDLSGGTLGIRSKRYSMIVEDGKVTRLNIEDSPSEAVTSGAEALLEQL</sequence>
<feature type="active site" description="Cysteine sulfenic acid (-SOH) intermediate" evidence="5">
    <location>
        <position position="49"/>
    </location>
</feature>
<dbReference type="PROSITE" id="PS51352">
    <property type="entry name" value="THIOREDOXIN_2"/>
    <property type="match status" value="1"/>
</dbReference>
<dbReference type="PANTHER" id="PTHR10430:SF16">
    <property type="entry name" value="PEROXIREDOXIN-5, MITOCHONDRIAL"/>
    <property type="match status" value="1"/>
</dbReference>
<comment type="function">
    <text evidence="6">Thiol-specific peroxidase that catalyzes the reduction of hydrogen peroxide and organic hydroperoxides to water and alcohols, respectively. Plays a role in cell protection against oxidative stress by detoxifying peroxides.</text>
</comment>
<dbReference type="CDD" id="cd03013">
    <property type="entry name" value="PRX5_like"/>
    <property type="match status" value="1"/>
</dbReference>
<dbReference type="PANTHER" id="PTHR10430">
    <property type="entry name" value="PEROXIREDOXIN"/>
    <property type="match status" value="1"/>
</dbReference>
<dbReference type="SUPFAM" id="SSF52833">
    <property type="entry name" value="Thioredoxin-like"/>
    <property type="match status" value="1"/>
</dbReference>
<evidence type="ECO:0000313" key="8">
    <source>
        <dbReference type="EMBL" id="TDH38691.1"/>
    </source>
</evidence>
<organism evidence="8 9">
    <name type="scientific">Pseudohoeflea suaedae</name>
    <dbReference type="NCBI Taxonomy" id="877384"/>
    <lineage>
        <taxon>Bacteria</taxon>
        <taxon>Pseudomonadati</taxon>
        <taxon>Pseudomonadota</taxon>
        <taxon>Alphaproteobacteria</taxon>
        <taxon>Hyphomicrobiales</taxon>
        <taxon>Rhizobiaceae</taxon>
        <taxon>Pseudohoeflea</taxon>
    </lineage>
</organism>
<dbReference type="RefSeq" id="WP_133283525.1">
    <property type="nucleotide sequence ID" value="NZ_SMSI01000001.1"/>
</dbReference>
<evidence type="ECO:0000313" key="9">
    <source>
        <dbReference type="Proteomes" id="UP000295131"/>
    </source>
</evidence>
<evidence type="ECO:0000256" key="3">
    <source>
        <dbReference type="ARBA" id="ARBA00023002"/>
    </source>
</evidence>
<dbReference type="InterPro" id="IPR037944">
    <property type="entry name" value="PRX5-like"/>
</dbReference>
<dbReference type="GO" id="GO:0042744">
    <property type="term" value="P:hydrogen peroxide catabolic process"/>
    <property type="evidence" value="ECO:0007669"/>
    <property type="project" value="TreeGrafter"/>
</dbReference>
<dbReference type="GO" id="GO:0034599">
    <property type="term" value="P:cellular response to oxidative stress"/>
    <property type="evidence" value="ECO:0007669"/>
    <property type="project" value="InterPro"/>
</dbReference>
<proteinExistence type="inferred from homology"/>
<keyword evidence="4 6" id="KW-0676">Redox-active center</keyword>
<comment type="catalytic activity">
    <reaction evidence="6">
        <text>a hydroperoxide + 2 glutathione = an alcohol + glutathione disulfide + H2O</text>
        <dbReference type="Rhea" id="RHEA:62632"/>
        <dbReference type="ChEBI" id="CHEBI:15377"/>
        <dbReference type="ChEBI" id="CHEBI:30879"/>
        <dbReference type="ChEBI" id="CHEBI:35924"/>
        <dbReference type="ChEBI" id="CHEBI:57925"/>
        <dbReference type="ChEBI" id="CHEBI:58297"/>
        <dbReference type="EC" id="1.11.1.27"/>
    </reaction>
</comment>
<gene>
    <name evidence="8" type="ORF">E2A64_06225</name>
</gene>
<name>A0A4R5PPU3_9HYPH</name>
<dbReference type="GO" id="GO:0045454">
    <property type="term" value="P:cell redox homeostasis"/>
    <property type="evidence" value="ECO:0007669"/>
    <property type="project" value="TreeGrafter"/>
</dbReference>
<dbReference type="GO" id="GO:0005737">
    <property type="term" value="C:cytoplasm"/>
    <property type="evidence" value="ECO:0007669"/>
    <property type="project" value="TreeGrafter"/>
</dbReference>
<keyword evidence="3 6" id="KW-0560">Oxidoreductase</keyword>
<dbReference type="Gene3D" id="3.40.30.10">
    <property type="entry name" value="Glutaredoxin"/>
    <property type="match status" value="1"/>
</dbReference>
<dbReference type="EC" id="1.11.1.27" evidence="6"/>
<keyword evidence="9" id="KW-1185">Reference proteome</keyword>
<accession>A0A4R5PPU3</accession>
<evidence type="ECO:0000259" key="7">
    <source>
        <dbReference type="PROSITE" id="PS51352"/>
    </source>
</evidence>
<keyword evidence="2 6" id="KW-0049">Antioxidant</keyword>
<dbReference type="EMBL" id="SMSI01000001">
    <property type="protein sequence ID" value="TDH38691.1"/>
    <property type="molecule type" value="Genomic_DNA"/>
</dbReference>
<dbReference type="InterPro" id="IPR013740">
    <property type="entry name" value="Redoxin"/>
</dbReference>
<comment type="similarity">
    <text evidence="6">Belongs to the peroxiredoxin family. Prx5 subfamily.</text>
</comment>
<comment type="caution">
    <text evidence="8">The sequence shown here is derived from an EMBL/GenBank/DDBJ whole genome shotgun (WGS) entry which is preliminary data.</text>
</comment>
<evidence type="ECO:0000256" key="6">
    <source>
        <dbReference type="RuleBase" id="RU366011"/>
    </source>
</evidence>
<evidence type="ECO:0000256" key="1">
    <source>
        <dbReference type="ARBA" id="ARBA00022559"/>
    </source>
</evidence>
<dbReference type="InterPro" id="IPR013766">
    <property type="entry name" value="Thioredoxin_domain"/>
</dbReference>
<reference evidence="8 9" key="1">
    <citation type="journal article" date="2013" name="Int. J. Syst. Evol. Microbiol.">
        <title>Hoeflea suaedae sp. nov., an endophytic bacterium isolated from the root of the halophyte Suaeda maritima.</title>
        <authorList>
            <person name="Chung E.J."/>
            <person name="Park J.A."/>
            <person name="Pramanik P."/>
            <person name="Bibi F."/>
            <person name="Jeon C.O."/>
            <person name="Chung Y.R."/>
        </authorList>
    </citation>
    <scope>NUCLEOTIDE SEQUENCE [LARGE SCALE GENOMIC DNA]</scope>
    <source>
        <strain evidence="8 9">YC6898</strain>
    </source>
</reference>
<dbReference type="Proteomes" id="UP000295131">
    <property type="component" value="Unassembled WGS sequence"/>
</dbReference>
<keyword evidence="1 6" id="KW-0575">Peroxidase</keyword>
<evidence type="ECO:0000256" key="5">
    <source>
        <dbReference type="PIRSR" id="PIRSR637944-1"/>
    </source>
</evidence>
<dbReference type="FunFam" id="3.40.30.10:FF:000020">
    <property type="entry name" value="Peroxiredoxin"/>
    <property type="match status" value="1"/>
</dbReference>
<dbReference type="OrthoDB" id="9800621at2"/>
<dbReference type="GO" id="GO:0008379">
    <property type="term" value="F:thioredoxin peroxidase activity"/>
    <property type="evidence" value="ECO:0007669"/>
    <property type="project" value="InterPro"/>
</dbReference>
<feature type="domain" description="Thioredoxin" evidence="7">
    <location>
        <begin position="3"/>
        <end position="161"/>
    </location>
</feature>
<dbReference type="AlphaFoldDB" id="A0A4R5PPU3"/>
<dbReference type="Pfam" id="PF08534">
    <property type="entry name" value="Redoxin"/>
    <property type="match status" value="1"/>
</dbReference>
<dbReference type="InterPro" id="IPR036249">
    <property type="entry name" value="Thioredoxin-like_sf"/>
</dbReference>
<evidence type="ECO:0000256" key="2">
    <source>
        <dbReference type="ARBA" id="ARBA00022862"/>
    </source>
</evidence>